<dbReference type="GO" id="GO:0034488">
    <property type="term" value="P:basic amino acid transmembrane export from vacuole"/>
    <property type="evidence" value="ECO:0007669"/>
    <property type="project" value="TreeGrafter"/>
</dbReference>
<evidence type="ECO:0000256" key="7">
    <source>
        <dbReference type="SAM" id="MobiDB-lite"/>
    </source>
</evidence>
<dbReference type="PANTHER" id="PTHR16201:SF34">
    <property type="entry name" value="LYSOSOMAL AMINO ACID TRANSPORTER 1"/>
    <property type="match status" value="1"/>
</dbReference>
<evidence type="ECO:0000313" key="10">
    <source>
        <dbReference type="EMBL" id="PPQ93265.1"/>
    </source>
</evidence>
<dbReference type="Gene3D" id="1.20.1280.290">
    <property type="match status" value="2"/>
</dbReference>
<dbReference type="InterPro" id="IPR006594">
    <property type="entry name" value="LisH"/>
</dbReference>
<feature type="region of interest" description="Disordered" evidence="7">
    <location>
        <begin position="138"/>
        <end position="223"/>
    </location>
</feature>
<feature type="transmembrane region" description="Helical" evidence="8">
    <location>
        <begin position="414"/>
        <end position="433"/>
    </location>
</feature>
<dbReference type="PANTHER" id="PTHR16201">
    <property type="entry name" value="SEVEN TRANSMEMBRANE PROTEIN 1-RELATED"/>
    <property type="match status" value="1"/>
</dbReference>
<dbReference type="EMBL" id="NHYD01000797">
    <property type="protein sequence ID" value="PPQ93265.1"/>
    <property type="molecule type" value="Genomic_DNA"/>
</dbReference>
<dbReference type="GO" id="GO:0015174">
    <property type="term" value="F:basic amino acid transmembrane transporter activity"/>
    <property type="evidence" value="ECO:0007669"/>
    <property type="project" value="TreeGrafter"/>
</dbReference>
<dbReference type="InterPro" id="IPR006603">
    <property type="entry name" value="PQ-loop_rpt"/>
</dbReference>
<dbReference type="AlphaFoldDB" id="A0A409XR41"/>
<feature type="transmembrane region" description="Helical" evidence="8">
    <location>
        <begin position="281"/>
        <end position="299"/>
    </location>
</feature>
<keyword evidence="11" id="KW-1185">Reference proteome</keyword>
<dbReference type="Proteomes" id="UP000283269">
    <property type="component" value="Unassembled WGS sequence"/>
</dbReference>
<evidence type="ECO:0000256" key="5">
    <source>
        <dbReference type="ARBA" id="ARBA00038039"/>
    </source>
</evidence>
<dbReference type="OrthoDB" id="8048523at2759"/>
<evidence type="ECO:0000256" key="1">
    <source>
        <dbReference type="ARBA" id="ARBA00004141"/>
    </source>
</evidence>
<evidence type="ECO:0000256" key="2">
    <source>
        <dbReference type="ARBA" id="ARBA00022692"/>
    </source>
</evidence>
<feature type="compositionally biased region" description="Basic and acidic residues" evidence="7">
    <location>
        <begin position="189"/>
        <end position="199"/>
    </location>
</feature>
<proteinExistence type="inferred from homology"/>
<dbReference type="PROSITE" id="PS50896">
    <property type="entry name" value="LISH"/>
    <property type="match status" value="1"/>
</dbReference>
<evidence type="ECO:0000256" key="8">
    <source>
        <dbReference type="SAM" id="Phobius"/>
    </source>
</evidence>
<feature type="domain" description="CRA" evidence="9">
    <location>
        <begin position="736"/>
        <end position="837"/>
    </location>
</feature>
<dbReference type="Pfam" id="PF04193">
    <property type="entry name" value="PQ-loop"/>
    <property type="match status" value="2"/>
</dbReference>
<evidence type="ECO:0000256" key="6">
    <source>
        <dbReference type="ARBA" id="ARBA00050768"/>
    </source>
</evidence>
<evidence type="ECO:0000256" key="4">
    <source>
        <dbReference type="ARBA" id="ARBA00023136"/>
    </source>
</evidence>
<evidence type="ECO:0000256" key="3">
    <source>
        <dbReference type="ARBA" id="ARBA00022989"/>
    </source>
</evidence>
<protein>
    <recommendedName>
        <fullName evidence="9">CRA domain-containing protein</fullName>
    </recommendedName>
</protein>
<keyword evidence="3 8" id="KW-1133">Transmembrane helix</keyword>
<name>A0A409XR41_PSICY</name>
<feature type="compositionally biased region" description="Polar residues" evidence="7">
    <location>
        <begin position="139"/>
        <end position="159"/>
    </location>
</feature>
<feature type="transmembrane region" description="Helical" evidence="8">
    <location>
        <begin position="453"/>
        <end position="474"/>
    </location>
</feature>
<dbReference type="GO" id="GO:0000329">
    <property type="term" value="C:fungal-type vacuole membrane"/>
    <property type="evidence" value="ECO:0007669"/>
    <property type="project" value="TreeGrafter"/>
</dbReference>
<evidence type="ECO:0000313" key="11">
    <source>
        <dbReference type="Proteomes" id="UP000283269"/>
    </source>
</evidence>
<gene>
    <name evidence="10" type="ORF">CVT25_015263</name>
</gene>
<dbReference type="SMART" id="SM00757">
    <property type="entry name" value="CRA"/>
    <property type="match status" value="1"/>
</dbReference>
<comment type="catalytic activity">
    <reaction evidence="6">
        <text>L-histidine(out) + L-arginine(in) = L-histidine(in) + L-arginine(out)</text>
        <dbReference type="Rhea" id="RHEA:71063"/>
        <dbReference type="ChEBI" id="CHEBI:32682"/>
        <dbReference type="ChEBI" id="CHEBI:57595"/>
    </reaction>
</comment>
<sequence>MSLSDFLGYASIGCWLGAQFPQVIENIRRQSCEGLALPFLANWLLGDISNLVGCIMTHQLPFQTWLATYFVCVDFILVVQYMYYYKSTKIPSTPFGHIRSATSPAVHRRMSIDRGASRYRALSVAASNVAAAAALAAQQDEQGGTRRSNSRFANKTNWSRGHEVPSSAGMDQREEEYEGNPPSTMVDSFHSERGRDYKPKQVSWSIERHHGRASSVGQGRRSTTPTVLEIVSSEHVVPANNSGTMHSEAQPSHDPTMLDSTESLMPGTSTRSSRASRKGSNMVFLAVWALFGIGTLTGGRRGLPSDSLTKIGRVLSTRGHLENPIPIAFDGNGIYAKQVDEQDLSALAIEMPLPTPISSIRRQPEDVPLPEEPSQQQVIGRIFAWLCTTLYLTSRLPQIWKNYARKSVEGLSMYLFVFAFLGNTFYVSSLLVAPRRYLPPPESIKYIKESIPYLLGSGGVLLFDITIVAQSFCYRPRPRRHNSVAHSRTIDEEEAGLLSGDALSPHLPGDSAILNRGRASRTRSAGTLFWDTEEFTCFFTSMSSSASLANPTPLQLRTLVLDYLCHNCYTGTARAFNRDSTVRHLDADGDEILEAVNYDGVSRPLESGSASGSNEKFEALLKQVELRQEIRTEILRGHVDEAIALLNKHFPTVLLKTISRSASDDAEPRPAAINMEYVSSTSTEPAHLLLNLRILAFSEACRTIPLDYPPKPDSMNTDPPSDSLDISEEDSKEYHEQQLALLARAQKLYAFSSTLPNPADRATYLKELENVGGLLAYKVPEKSSMAKYLTMERREAVADQINRAILKRTGNRLISSVELLTRHTHLLWQGANQYQAKPRPGAMLPPKDKTADGESETVPTFNLHQFLENKP</sequence>
<feature type="region of interest" description="Disordered" evidence="7">
    <location>
        <begin position="707"/>
        <end position="730"/>
    </location>
</feature>
<dbReference type="InterPro" id="IPR013144">
    <property type="entry name" value="CRA_dom"/>
</dbReference>
<feature type="region of interest" description="Disordered" evidence="7">
    <location>
        <begin position="837"/>
        <end position="858"/>
    </location>
</feature>
<accession>A0A409XR41</accession>
<dbReference type="STRING" id="93625.A0A409XR41"/>
<organism evidence="10 11">
    <name type="scientific">Psilocybe cyanescens</name>
    <dbReference type="NCBI Taxonomy" id="93625"/>
    <lineage>
        <taxon>Eukaryota</taxon>
        <taxon>Fungi</taxon>
        <taxon>Dikarya</taxon>
        <taxon>Basidiomycota</taxon>
        <taxon>Agaricomycotina</taxon>
        <taxon>Agaricomycetes</taxon>
        <taxon>Agaricomycetidae</taxon>
        <taxon>Agaricales</taxon>
        <taxon>Agaricineae</taxon>
        <taxon>Strophariaceae</taxon>
        <taxon>Psilocybe</taxon>
    </lineage>
</organism>
<dbReference type="InterPro" id="IPR024964">
    <property type="entry name" value="CTLH/CRA"/>
</dbReference>
<keyword evidence="2 8" id="KW-0812">Transmembrane</keyword>
<comment type="similarity">
    <text evidence="5">Belongs to the laat-1 family.</text>
</comment>
<reference evidence="10 11" key="1">
    <citation type="journal article" date="2018" name="Evol. Lett.">
        <title>Horizontal gene cluster transfer increased hallucinogenic mushroom diversity.</title>
        <authorList>
            <person name="Reynolds H.T."/>
            <person name="Vijayakumar V."/>
            <person name="Gluck-Thaler E."/>
            <person name="Korotkin H.B."/>
            <person name="Matheny P.B."/>
            <person name="Slot J.C."/>
        </authorList>
    </citation>
    <scope>NUCLEOTIDE SEQUENCE [LARGE SCALE GENOMIC DNA]</scope>
    <source>
        <strain evidence="10 11">2631</strain>
    </source>
</reference>
<comment type="subcellular location">
    <subcellularLocation>
        <location evidence="1">Membrane</location>
        <topology evidence="1">Multi-pass membrane protein</topology>
    </subcellularLocation>
</comment>
<keyword evidence="4 8" id="KW-0472">Membrane</keyword>
<dbReference type="InterPro" id="IPR051415">
    <property type="entry name" value="LAAT-1"/>
</dbReference>
<dbReference type="InParanoid" id="A0A409XR41"/>
<dbReference type="FunFam" id="1.20.1280.290:FF:000009">
    <property type="entry name" value="PQ loop repeat family protein"/>
    <property type="match status" value="1"/>
</dbReference>
<dbReference type="Pfam" id="PF10607">
    <property type="entry name" value="CTLH"/>
    <property type="match status" value="1"/>
</dbReference>
<dbReference type="SMART" id="SM00679">
    <property type="entry name" value="CTNS"/>
    <property type="match status" value="2"/>
</dbReference>
<evidence type="ECO:0000259" key="9">
    <source>
        <dbReference type="SMART" id="SM00757"/>
    </source>
</evidence>
<feature type="compositionally biased region" description="Polar residues" evidence="7">
    <location>
        <begin position="239"/>
        <end position="250"/>
    </location>
</feature>
<feature type="compositionally biased region" description="Polar residues" evidence="7">
    <location>
        <begin position="258"/>
        <end position="273"/>
    </location>
</feature>
<feature type="transmembrane region" description="Helical" evidence="8">
    <location>
        <begin position="64"/>
        <end position="84"/>
    </location>
</feature>
<comment type="caution">
    <text evidence="10">The sequence shown here is derived from an EMBL/GenBank/DDBJ whole genome shotgun (WGS) entry which is preliminary data.</text>
</comment>
<feature type="region of interest" description="Disordered" evidence="7">
    <location>
        <begin position="239"/>
        <end position="276"/>
    </location>
</feature>